<dbReference type="Gene3D" id="3.10.180.10">
    <property type="entry name" value="2,3-Dihydroxybiphenyl 1,2-Dioxygenase, domain 1"/>
    <property type="match status" value="1"/>
</dbReference>
<protein>
    <recommendedName>
        <fullName evidence="3">VOC domain-containing protein</fullName>
    </recommendedName>
</protein>
<gene>
    <name evidence="4" type="ORF">Vbra_17490</name>
</gene>
<name>A0A0G4GDN7_VITBC</name>
<dbReference type="InterPro" id="IPR037523">
    <property type="entry name" value="VOC_core"/>
</dbReference>
<evidence type="ECO:0000313" key="5">
    <source>
        <dbReference type="Proteomes" id="UP000041254"/>
    </source>
</evidence>
<dbReference type="SUPFAM" id="SSF54593">
    <property type="entry name" value="Glyoxalase/Bleomycin resistance protein/Dihydroxybiphenyl dioxygenase"/>
    <property type="match status" value="1"/>
</dbReference>
<accession>A0A0G4GDN7</accession>
<keyword evidence="2" id="KW-0732">Signal</keyword>
<dbReference type="InterPro" id="IPR029068">
    <property type="entry name" value="Glyas_Bleomycin-R_OHBP_Dase"/>
</dbReference>
<evidence type="ECO:0000256" key="1">
    <source>
        <dbReference type="SAM" id="MobiDB-lite"/>
    </source>
</evidence>
<dbReference type="Pfam" id="PF00903">
    <property type="entry name" value="Glyoxalase"/>
    <property type="match status" value="1"/>
</dbReference>
<dbReference type="AlphaFoldDB" id="A0A0G4GDN7"/>
<feature type="region of interest" description="Disordered" evidence="1">
    <location>
        <begin position="47"/>
        <end position="84"/>
    </location>
</feature>
<dbReference type="EMBL" id="CDMY01000635">
    <property type="protein sequence ID" value="CEM27507.1"/>
    <property type="molecule type" value="Genomic_DNA"/>
</dbReference>
<feature type="signal peptide" evidence="2">
    <location>
        <begin position="1"/>
        <end position="21"/>
    </location>
</feature>
<dbReference type="Proteomes" id="UP000041254">
    <property type="component" value="Unassembled WGS sequence"/>
</dbReference>
<dbReference type="VEuPathDB" id="CryptoDB:Vbra_17490"/>
<dbReference type="OrthoDB" id="5371818at2759"/>
<feature type="domain" description="VOC" evidence="3">
    <location>
        <begin position="90"/>
        <end position="219"/>
    </location>
</feature>
<organism evidence="4 5">
    <name type="scientific">Vitrella brassicaformis (strain CCMP3155)</name>
    <dbReference type="NCBI Taxonomy" id="1169540"/>
    <lineage>
        <taxon>Eukaryota</taxon>
        <taxon>Sar</taxon>
        <taxon>Alveolata</taxon>
        <taxon>Colpodellida</taxon>
        <taxon>Vitrellaceae</taxon>
        <taxon>Vitrella</taxon>
    </lineage>
</organism>
<sequence>MSLCNYVIALAVSAVLDGIVAFRCDDHLPPGSVPSIAFHQPMTAMHTRARLQRNSKRPLRRLASSPSTSVTREQDARAAAESRPAVPYAEIQHAGVLCSDTPAALEFYTRVLGMANETHLRPTTLPYPGAFVRVGSNQIHLMELPNPDPTEGRPDYPARDRHIAISVYDLMPLKERLDEHDVKYRMSSSGRPALFTRDLDGNGLEFIQVDLTERQLYSGDS</sequence>
<reference evidence="4 5" key="1">
    <citation type="submission" date="2014-11" db="EMBL/GenBank/DDBJ databases">
        <authorList>
            <person name="Zhu J."/>
            <person name="Qi W."/>
            <person name="Song R."/>
        </authorList>
    </citation>
    <scope>NUCLEOTIDE SEQUENCE [LARGE SCALE GENOMIC DNA]</scope>
</reference>
<dbReference type="PANTHER" id="PTHR21366">
    <property type="entry name" value="GLYOXALASE FAMILY PROTEIN"/>
    <property type="match status" value="1"/>
</dbReference>
<evidence type="ECO:0000313" key="4">
    <source>
        <dbReference type="EMBL" id="CEM27507.1"/>
    </source>
</evidence>
<evidence type="ECO:0000256" key="2">
    <source>
        <dbReference type="SAM" id="SignalP"/>
    </source>
</evidence>
<dbReference type="InterPro" id="IPR004360">
    <property type="entry name" value="Glyas_Fos-R_dOase_dom"/>
</dbReference>
<dbReference type="InParanoid" id="A0A0G4GDN7"/>
<evidence type="ECO:0000259" key="3">
    <source>
        <dbReference type="PROSITE" id="PS51819"/>
    </source>
</evidence>
<dbReference type="PANTHER" id="PTHR21366:SF22">
    <property type="entry name" value="VOC DOMAIN-CONTAINING PROTEIN"/>
    <property type="match status" value="1"/>
</dbReference>
<proteinExistence type="predicted"/>
<dbReference type="PROSITE" id="PS51819">
    <property type="entry name" value="VOC"/>
    <property type="match status" value="1"/>
</dbReference>
<dbReference type="InterPro" id="IPR050383">
    <property type="entry name" value="GlyoxalaseI/FosfomycinResist"/>
</dbReference>
<keyword evidence="5" id="KW-1185">Reference proteome</keyword>
<feature type="compositionally biased region" description="Basic residues" evidence="1">
    <location>
        <begin position="47"/>
        <end position="60"/>
    </location>
</feature>
<feature type="chain" id="PRO_5005190335" description="VOC domain-containing protein" evidence="2">
    <location>
        <begin position="22"/>
        <end position="221"/>
    </location>
</feature>